<proteinExistence type="predicted"/>
<evidence type="ECO:0000313" key="5">
    <source>
        <dbReference type="EMBL" id="CAF4675925.1"/>
    </source>
</evidence>
<evidence type="ECO:0000256" key="1">
    <source>
        <dbReference type="SAM" id="MobiDB-lite"/>
    </source>
</evidence>
<feature type="compositionally biased region" description="Basic and acidic residues" evidence="1">
    <location>
        <begin position="104"/>
        <end position="116"/>
    </location>
</feature>
<dbReference type="Proteomes" id="UP000663872">
    <property type="component" value="Unassembled WGS sequence"/>
</dbReference>
<dbReference type="Proteomes" id="UP000663848">
    <property type="component" value="Unassembled WGS sequence"/>
</dbReference>
<organism evidence="5 6">
    <name type="scientific">Rotaria socialis</name>
    <dbReference type="NCBI Taxonomy" id="392032"/>
    <lineage>
        <taxon>Eukaryota</taxon>
        <taxon>Metazoa</taxon>
        <taxon>Spiralia</taxon>
        <taxon>Gnathifera</taxon>
        <taxon>Rotifera</taxon>
        <taxon>Eurotatoria</taxon>
        <taxon>Bdelloidea</taxon>
        <taxon>Philodinida</taxon>
        <taxon>Philodinidae</taxon>
        <taxon>Rotaria</taxon>
    </lineage>
</organism>
<sequence>MILCNDNESTEVFINRLASFQDEMLNYNTYLASCSNVSFHSAGVISEEVLDILRLERYQILNIDISSVFYRHVLANPHVASSRTCSISAQETDPSCSQSITSSDDDHTNDPEQHEGNVEHLRSNIFDLLHNFSGVSYDSVSIVCQLVISHEGIIEEQCETQDDESTNILTMNHNISRTNSEDIKQLIELYDVLRPQELHFLIELSQRWSPYDPNKMQNMTVIIRETCGSEHTQADIERVVKYLNSPDSIQLFSACHICLSILDAAMADVLSVRVYTLKGTITSQSLQHNDTVYLGDQCAFERSLIENYTCQLIIKASSWQKFVDGLNLGAFNSNLTDINAEWRKRLAMAFIKYKVVEFDLFIGSSSVSIPKSAREFDEWIWTEYPRLLSSFIYLWRNHKILIKSCGSDCTQSIIIDGHQKCHRRVCRAKHVQVSTEEFDSLTAGCCRTPCLGSCFCKLHQHLDEDNTLPASLNREAINNKRRTMNKTFMGRYRQRGFGATNCRTIKERSATYIERCNRSFGILAGVTNCKILNTFSEIFRSETLREIISLLCSTIRGEYTIRFGSGYV</sequence>
<evidence type="ECO:0000313" key="7">
    <source>
        <dbReference type="Proteomes" id="UP000663873"/>
    </source>
</evidence>
<dbReference type="Proteomes" id="UP000663873">
    <property type="component" value="Unassembled WGS sequence"/>
</dbReference>
<dbReference type="EMBL" id="CAJOBP010001427">
    <property type="protein sequence ID" value="CAF4283855.1"/>
    <property type="molecule type" value="Genomic_DNA"/>
</dbReference>
<evidence type="ECO:0000313" key="6">
    <source>
        <dbReference type="Proteomes" id="UP000663848"/>
    </source>
</evidence>
<dbReference type="EMBL" id="CAJNXB010002038">
    <property type="protein sequence ID" value="CAF3211825.1"/>
    <property type="molecule type" value="Genomic_DNA"/>
</dbReference>
<feature type="region of interest" description="Disordered" evidence="1">
    <location>
        <begin position="90"/>
        <end position="116"/>
    </location>
</feature>
<dbReference type="EMBL" id="CAJNYT010001061">
    <property type="protein sequence ID" value="CAF3392307.1"/>
    <property type="molecule type" value="Genomic_DNA"/>
</dbReference>
<gene>
    <name evidence="3" type="ORF">GRG538_LOCUS9229</name>
    <name evidence="5" type="ORF">QYT958_LOCUS16334</name>
    <name evidence="2" type="ORF">TIS948_LOCUS13171</name>
    <name evidence="4" type="ORF">UJA718_LOCUS11568</name>
</gene>
<reference evidence="5" key="1">
    <citation type="submission" date="2021-02" db="EMBL/GenBank/DDBJ databases">
        <authorList>
            <person name="Nowell W R."/>
        </authorList>
    </citation>
    <scope>NUCLEOTIDE SEQUENCE</scope>
</reference>
<keyword evidence="7" id="KW-1185">Reference proteome</keyword>
<protein>
    <submittedName>
        <fullName evidence="5">Uncharacterized protein</fullName>
    </submittedName>
</protein>
<dbReference type="OrthoDB" id="9989249at2759"/>
<accession>A0A821H4A8</accession>
<dbReference type="Proteomes" id="UP000663825">
    <property type="component" value="Unassembled WGS sequence"/>
</dbReference>
<feature type="compositionally biased region" description="Polar residues" evidence="1">
    <location>
        <begin position="90"/>
        <end position="102"/>
    </location>
</feature>
<evidence type="ECO:0000313" key="3">
    <source>
        <dbReference type="EMBL" id="CAF3392307.1"/>
    </source>
</evidence>
<evidence type="ECO:0000313" key="2">
    <source>
        <dbReference type="EMBL" id="CAF3211825.1"/>
    </source>
</evidence>
<evidence type="ECO:0000313" key="4">
    <source>
        <dbReference type="EMBL" id="CAF4283855.1"/>
    </source>
</evidence>
<dbReference type="AlphaFoldDB" id="A0A821H4A8"/>
<comment type="caution">
    <text evidence="5">The sequence shown here is derived from an EMBL/GenBank/DDBJ whole genome shotgun (WGS) entry which is preliminary data.</text>
</comment>
<dbReference type="EMBL" id="CAJOBR010002355">
    <property type="protein sequence ID" value="CAF4675925.1"/>
    <property type="molecule type" value="Genomic_DNA"/>
</dbReference>
<name>A0A821H4A8_9BILA</name>